<organism evidence="2 3">
    <name type="scientific">Paeniroseomonas aquatica</name>
    <dbReference type="NCBI Taxonomy" id="373043"/>
    <lineage>
        <taxon>Bacteria</taxon>
        <taxon>Pseudomonadati</taxon>
        <taxon>Pseudomonadota</taxon>
        <taxon>Alphaproteobacteria</taxon>
        <taxon>Acetobacterales</taxon>
        <taxon>Acetobacteraceae</taxon>
        <taxon>Paeniroseomonas</taxon>
    </lineage>
</organism>
<accession>A0ABT8A4P8</accession>
<reference evidence="3" key="1">
    <citation type="journal article" date="2019" name="Int. J. Syst. Evol. Microbiol.">
        <title>The Global Catalogue of Microorganisms (GCM) 10K type strain sequencing project: providing services to taxonomists for standard genome sequencing and annotation.</title>
        <authorList>
            <consortium name="The Broad Institute Genomics Platform"/>
            <consortium name="The Broad Institute Genome Sequencing Center for Infectious Disease"/>
            <person name="Wu L."/>
            <person name="Ma J."/>
        </authorList>
    </citation>
    <scope>NUCLEOTIDE SEQUENCE [LARGE SCALE GENOMIC DNA]</scope>
    <source>
        <strain evidence="3">CECT 7131</strain>
    </source>
</reference>
<dbReference type="EMBL" id="JAUFPN010000107">
    <property type="protein sequence ID" value="MDN3564596.1"/>
    <property type="molecule type" value="Genomic_DNA"/>
</dbReference>
<evidence type="ECO:0000313" key="2">
    <source>
        <dbReference type="EMBL" id="MDN3564596.1"/>
    </source>
</evidence>
<dbReference type="RefSeq" id="WP_290316396.1">
    <property type="nucleotide sequence ID" value="NZ_JAUFPN010000107.1"/>
</dbReference>
<sequence length="198" mass="22160">MAPLDLRAEPGPMTRVKLWRLAEDPEACFVAFTASSLALVRVPDRRSEATCMIEDAVLLPNSIMVTPRGPTVTCRMAAAWALFERHSLQRAARQHLGTEIVGVRHLGTYSCRNVNNVATRRRSEHATANAIDIATLVLADGREVRLARDWGNGKPEGDFLRAVRDGACRWFRVVLSPDYNAAHADHFHFDMGPWRTCR</sequence>
<comment type="caution">
    <text evidence="2">The sequence shown here is derived from an EMBL/GenBank/DDBJ whole genome shotgun (WGS) entry which is preliminary data.</text>
</comment>
<evidence type="ECO:0000259" key="1">
    <source>
        <dbReference type="Pfam" id="PF06904"/>
    </source>
</evidence>
<dbReference type="InterPro" id="IPR009683">
    <property type="entry name" value="Extensin-like_C"/>
</dbReference>
<dbReference type="Pfam" id="PF06904">
    <property type="entry name" value="Extensin-like_C"/>
    <property type="match status" value="1"/>
</dbReference>
<evidence type="ECO:0000313" key="3">
    <source>
        <dbReference type="Proteomes" id="UP001529369"/>
    </source>
</evidence>
<keyword evidence="3" id="KW-1185">Reference proteome</keyword>
<dbReference type="Proteomes" id="UP001529369">
    <property type="component" value="Unassembled WGS sequence"/>
</dbReference>
<protein>
    <submittedName>
        <fullName evidence="2">Extensin family protein</fullName>
    </submittedName>
</protein>
<gene>
    <name evidence="2" type="ORF">QWZ14_09495</name>
</gene>
<name>A0ABT8A4P8_9PROT</name>
<feature type="domain" description="Extensin-like C-terminal" evidence="1">
    <location>
        <begin position="27"/>
        <end position="198"/>
    </location>
</feature>
<proteinExistence type="predicted"/>